<dbReference type="GO" id="GO:0005737">
    <property type="term" value="C:cytoplasm"/>
    <property type="evidence" value="ECO:0007669"/>
    <property type="project" value="UniProtKB-SubCell"/>
</dbReference>
<protein>
    <submittedName>
        <fullName evidence="11">Response regulator receiver domain protein</fullName>
    </submittedName>
</protein>
<dbReference type="GO" id="GO:0003700">
    <property type="term" value="F:DNA-binding transcription factor activity"/>
    <property type="evidence" value="ECO:0007669"/>
    <property type="project" value="InterPro"/>
</dbReference>
<evidence type="ECO:0000313" key="11">
    <source>
        <dbReference type="EMBL" id="EFR30447.1"/>
    </source>
</evidence>
<dbReference type="Pfam" id="PF00072">
    <property type="entry name" value="Response_reg"/>
    <property type="match status" value="1"/>
</dbReference>
<sequence length="257" mass="30033">MYKLLIADDESIIRKGIKKLVNYDKLNITEVLEAEEGQEAVDLANTHQPDIVLMDINMPEMDGLTAAKIIKENNPNVYLIILTGYDYFEYAQTAIRAKVDEYLLKPISKKDIEYILKNAIDKIDHLRKEQSIKNIEQTETIEIDEENKLIKKYIEENLFNMDLSLNQMAEDIGYNSNYLSVLVKKIYGIPFQDYINKKRMEKAKILLLSTDMKNYEIAKTIGIEDVNYFLTKFKKYYKITPKQFKQGLTDEKSTEKI</sequence>
<dbReference type="SMART" id="SM00342">
    <property type="entry name" value="HTH_ARAC"/>
    <property type="match status" value="1"/>
</dbReference>
<dbReference type="PANTHER" id="PTHR42713">
    <property type="entry name" value="HISTIDINE KINASE-RELATED"/>
    <property type="match status" value="1"/>
</dbReference>
<keyword evidence="3 8" id="KW-0597">Phosphoprotein</keyword>
<dbReference type="Gene3D" id="3.40.50.2300">
    <property type="match status" value="1"/>
</dbReference>
<dbReference type="SUPFAM" id="SSF52172">
    <property type="entry name" value="CheY-like"/>
    <property type="match status" value="1"/>
</dbReference>
<gene>
    <name evidence="11" type="ORF">HMPREF9257_0826</name>
</gene>
<dbReference type="InterPro" id="IPR001789">
    <property type="entry name" value="Sig_transdc_resp-reg_receiver"/>
</dbReference>
<keyword evidence="6" id="KW-0238">DNA-binding</keyword>
<keyword evidence="4" id="KW-0902">Two-component regulatory system</keyword>
<dbReference type="SMART" id="SM00448">
    <property type="entry name" value="REC"/>
    <property type="match status" value="1"/>
</dbReference>
<evidence type="ECO:0000259" key="10">
    <source>
        <dbReference type="PROSITE" id="PS50110"/>
    </source>
</evidence>
<evidence type="ECO:0000256" key="5">
    <source>
        <dbReference type="ARBA" id="ARBA00023015"/>
    </source>
</evidence>
<comment type="caution">
    <text evidence="11">The sequence shown here is derived from an EMBL/GenBank/DDBJ whole genome shotgun (WGS) entry which is preliminary data.</text>
</comment>
<evidence type="ECO:0000256" key="3">
    <source>
        <dbReference type="ARBA" id="ARBA00022553"/>
    </source>
</evidence>
<comment type="subcellular location">
    <subcellularLocation>
        <location evidence="1">Cytoplasm</location>
    </subcellularLocation>
</comment>
<dbReference type="Proteomes" id="UP000005990">
    <property type="component" value="Unassembled WGS sequence"/>
</dbReference>
<reference evidence="11 12" key="1">
    <citation type="submission" date="2010-10" db="EMBL/GenBank/DDBJ databases">
        <authorList>
            <person name="Durkin A.S."/>
            <person name="Madupu R."/>
            <person name="Torralba M."/>
            <person name="Gillis M."/>
            <person name="Methe B."/>
            <person name="Sutton G."/>
            <person name="Nelson K.E."/>
        </authorList>
    </citation>
    <scope>NUCLEOTIDE SEQUENCE [LARGE SCALE GENOMIC DNA]</scope>
    <source>
        <strain evidence="11 12">ACS-139-V-Col8</strain>
    </source>
</reference>
<dbReference type="RefSeq" id="WP_006419104.1">
    <property type="nucleotide sequence ID" value="NZ_AENN01000020.1"/>
</dbReference>
<evidence type="ECO:0000256" key="1">
    <source>
        <dbReference type="ARBA" id="ARBA00004496"/>
    </source>
</evidence>
<evidence type="ECO:0000256" key="2">
    <source>
        <dbReference type="ARBA" id="ARBA00022490"/>
    </source>
</evidence>
<dbReference type="PROSITE" id="PS01124">
    <property type="entry name" value="HTH_ARAC_FAMILY_2"/>
    <property type="match status" value="1"/>
</dbReference>
<dbReference type="InterPro" id="IPR009057">
    <property type="entry name" value="Homeodomain-like_sf"/>
</dbReference>
<proteinExistence type="predicted"/>
<dbReference type="PROSITE" id="PS50110">
    <property type="entry name" value="RESPONSE_REGULATORY"/>
    <property type="match status" value="1"/>
</dbReference>
<keyword evidence="12" id="KW-1185">Reference proteome</keyword>
<name>E4KRG5_9LACT</name>
<evidence type="ECO:0000259" key="9">
    <source>
        <dbReference type="PROSITE" id="PS01124"/>
    </source>
</evidence>
<dbReference type="SUPFAM" id="SSF46689">
    <property type="entry name" value="Homeodomain-like"/>
    <property type="match status" value="1"/>
</dbReference>
<organism evidence="11 12">
    <name type="scientific">Eremococcus coleocola ACS-139-V-Col8</name>
    <dbReference type="NCBI Taxonomy" id="908337"/>
    <lineage>
        <taxon>Bacteria</taxon>
        <taxon>Bacillati</taxon>
        <taxon>Bacillota</taxon>
        <taxon>Bacilli</taxon>
        <taxon>Lactobacillales</taxon>
        <taxon>Aerococcaceae</taxon>
        <taxon>Eremococcus</taxon>
    </lineage>
</organism>
<dbReference type="eggNOG" id="COG4753">
    <property type="taxonomic scope" value="Bacteria"/>
</dbReference>
<feature type="domain" description="HTH araC/xylS-type" evidence="9">
    <location>
        <begin position="148"/>
        <end position="247"/>
    </location>
</feature>
<dbReference type="GO" id="GO:0000160">
    <property type="term" value="P:phosphorelay signal transduction system"/>
    <property type="evidence" value="ECO:0007669"/>
    <property type="project" value="UniProtKB-KW"/>
</dbReference>
<feature type="domain" description="Response regulatory" evidence="10">
    <location>
        <begin position="3"/>
        <end position="120"/>
    </location>
</feature>
<dbReference type="OrthoDB" id="9759232at2"/>
<keyword evidence="5" id="KW-0805">Transcription regulation</keyword>
<dbReference type="GO" id="GO:0043565">
    <property type="term" value="F:sequence-specific DNA binding"/>
    <property type="evidence" value="ECO:0007669"/>
    <property type="project" value="InterPro"/>
</dbReference>
<evidence type="ECO:0000256" key="7">
    <source>
        <dbReference type="ARBA" id="ARBA00023163"/>
    </source>
</evidence>
<evidence type="ECO:0000256" key="8">
    <source>
        <dbReference type="PROSITE-ProRule" id="PRU00169"/>
    </source>
</evidence>
<dbReference type="STRING" id="908337.HMPREF9257_0826"/>
<evidence type="ECO:0000313" key="12">
    <source>
        <dbReference type="Proteomes" id="UP000005990"/>
    </source>
</evidence>
<dbReference type="EMBL" id="AENN01000020">
    <property type="protein sequence ID" value="EFR30447.1"/>
    <property type="molecule type" value="Genomic_DNA"/>
</dbReference>
<dbReference type="CDD" id="cd17536">
    <property type="entry name" value="REC_YesN-like"/>
    <property type="match status" value="1"/>
</dbReference>
<dbReference type="Pfam" id="PF12833">
    <property type="entry name" value="HTH_18"/>
    <property type="match status" value="1"/>
</dbReference>
<accession>E4KRG5</accession>
<dbReference type="PANTHER" id="PTHR42713:SF3">
    <property type="entry name" value="TRANSCRIPTIONAL REGULATORY PROTEIN HPTR"/>
    <property type="match status" value="1"/>
</dbReference>
<feature type="modified residue" description="4-aspartylphosphate" evidence="8">
    <location>
        <position position="55"/>
    </location>
</feature>
<evidence type="ECO:0000256" key="4">
    <source>
        <dbReference type="ARBA" id="ARBA00023012"/>
    </source>
</evidence>
<dbReference type="InterPro" id="IPR011006">
    <property type="entry name" value="CheY-like_superfamily"/>
</dbReference>
<keyword evidence="7" id="KW-0804">Transcription</keyword>
<dbReference type="eggNOG" id="COG2207">
    <property type="taxonomic scope" value="Bacteria"/>
</dbReference>
<evidence type="ECO:0000256" key="6">
    <source>
        <dbReference type="ARBA" id="ARBA00023125"/>
    </source>
</evidence>
<dbReference type="InterPro" id="IPR051552">
    <property type="entry name" value="HptR"/>
</dbReference>
<dbReference type="Gene3D" id="1.10.10.60">
    <property type="entry name" value="Homeodomain-like"/>
    <property type="match status" value="2"/>
</dbReference>
<keyword evidence="2" id="KW-0963">Cytoplasm</keyword>
<dbReference type="AlphaFoldDB" id="E4KRG5"/>
<dbReference type="InterPro" id="IPR018060">
    <property type="entry name" value="HTH_AraC"/>
</dbReference>